<dbReference type="GO" id="GO:0005634">
    <property type="term" value="C:nucleus"/>
    <property type="evidence" value="ECO:0007669"/>
    <property type="project" value="TreeGrafter"/>
</dbReference>
<accession>A0A4C1TGT8</accession>
<proteinExistence type="inferred from homology"/>
<evidence type="ECO:0000259" key="3">
    <source>
        <dbReference type="Pfam" id="PF24571"/>
    </source>
</evidence>
<dbReference type="GO" id="GO:0007062">
    <property type="term" value="P:sister chromatid cohesion"/>
    <property type="evidence" value="ECO:0007669"/>
    <property type="project" value="TreeGrafter"/>
</dbReference>
<feature type="non-terminal residue" evidence="4">
    <location>
        <position position="292"/>
    </location>
</feature>
<sequence length="292" mass="33882">MSVHTDRDVLETCAKTLEYLCREGSATYTRCDVARSNIIDNAVNKYKDSIEDWHVDECQSKENPGRNLPNEALTYCIEACYFAISWGLYYIENQCETSQIAEAVAELRKNLDKYMFACYELTRDGPTEQIQEAAYQSICDLLITFSDQLSRSENTHVRNLEYKSTLDEQLVLNNFVQHYVFSLKQEGDVPEDPVTAPKRLLFLEVLNEFNHKLLKQDKKVILNFLDRRISPGMPSSKPDDYQPLNLYRNSLLHGETDQAPVSSKRAYARKRRDHDDEKMKRTTRKTQRSGLP</sequence>
<dbReference type="InterPro" id="IPR056396">
    <property type="entry name" value="HEAT_SCC3-SA"/>
</dbReference>
<keyword evidence="5" id="KW-1185">Reference proteome</keyword>
<dbReference type="Proteomes" id="UP000299102">
    <property type="component" value="Unassembled WGS sequence"/>
</dbReference>
<organism evidence="4 5">
    <name type="scientific">Eumeta variegata</name>
    <name type="common">Bagworm moth</name>
    <name type="synonym">Eumeta japonica</name>
    <dbReference type="NCBI Taxonomy" id="151549"/>
    <lineage>
        <taxon>Eukaryota</taxon>
        <taxon>Metazoa</taxon>
        <taxon>Ecdysozoa</taxon>
        <taxon>Arthropoda</taxon>
        <taxon>Hexapoda</taxon>
        <taxon>Insecta</taxon>
        <taxon>Pterygota</taxon>
        <taxon>Neoptera</taxon>
        <taxon>Endopterygota</taxon>
        <taxon>Lepidoptera</taxon>
        <taxon>Glossata</taxon>
        <taxon>Ditrysia</taxon>
        <taxon>Tineoidea</taxon>
        <taxon>Psychidae</taxon>
        <taxon>Oiketicinae</taxon>
        <taxon>Eumeta</taxon>
    </lineage>
</organism>
<comment type="similarity">
    <text evidence="1">Belongs to the SCC3 family.</text>
</comment>
<evidence type="ECO:0000256" key="2">
    <source>
        <dbReference type="SAM" id="MobiDB-lite"/>
    </source>
</evidence>
<feature type="compositionally biased region" description="Basic residues" evidence="2">
    <location>
        <begin position="281"/>
        <end position="292"/>
    </location>
</feature>
<dbReference type="AlphaFoldDB" id="A0A4C1TGT8"/>
<dbReference type="GO" id="GO:0008278">
    <property type="term" value="C:cohesin complex"/>
    <property type="evidence" value="ECO:0007669"/>
    <property type="project" value="TreeGrafter"/>
</dbReference>
<dbReference type="OrthoDB" id="498590at2759"/>
<evidence type="ECO:0000313" key="5">
    <source>
        <dbReference type="Proteomes" id="UP000299102"/>
    </source>
</evidence>
<dbReference type="EMBL" id="BGZK01009497">
    <property type="protein sequence ID" value="GBP12511.1"/>
    <property type="molecule type" value="Genomic_DNA"/>
</dbReference>
<dbReference type="GO" id="GO:0003682">
    <property type="term" value="F:chromatin binding"/>
    <property type="evidence" value="ECO:0007669"/>
    <property type="project" value="TreeGrafter"/>
</dbReference>
<reference evidence="4 5" key="1">
    <citation type="journal article" date="2019" name="Commun. Biol.">
        <title>The bagworm genome reveals a unique fibroin gene that provides high tensile strength.</title>
        <authorList>
            <person name="Kono N."/>
            <person name="Nakamura H."/>
            <person name="Ohtoshi R."/>
            <person name="Tomita M."/>
            <person name="Numata K."/>
            <person name="Arakawa K."/>
        </authorList>
    </citation>
    <scope>NUCLEOTIDE SEQUENCE [LARGE SCALE GENOMIC DNA]</scope>
</reference>
<dbReference type="PANTHER" id="PTHR11199:SF0">
    <property type="entry name" value="LD34181P-RELATED"/>
    <property type="match status" value="1"/>
</dbReference>
<dbReference type="GO" id="GO:0000785">
    <property type="term" value="C:chromatin"/>
    <property type="evidence" value="ECO:0007669"/>
    <property type="project" value="TreeGrafter"/>
</dbReference>
<gene>
    <name evidence="4" type="primary">STAG2</name>
    <name evidence="4" type="ORF">EVAR_73534_1</name>
</gene>
<dbReference type="InterPro" id="IPR039662">
    <property type="entry name" value="Cohesin_Scc3/SA"/>
</dbReference>
<feature type="region of interest" description="Disordered" evidence="2">
    <location>
        <begin position="252"/>
        <end position="292"/>
    </location>
</feature>
<evidence type="ECO:0000256" key="1">
    <source>
        <dbReference type="ARBA" id="ARBA00005486"/>
    </source>
</evidence>
<dbReference type="Pfam" id="PF24571">
    <property type="entry name" value="HEAT_SCC3-SA"/>
    <property type="match status" value="1"/>
</dbReference>
<name>A0A4C1TGT8_EUMVA</name>
<comment type="caution">
    <text evidence="4">The sequence shown here is derived from an EMBL/GenBank/DDBJ whole genome shotgun (WGS) entry which is preliminary data.</text>
</comment>
<dbReference type="STRING" id="151549.A0A4C1TGT8"/>
<feature type="domain" description="Cohesin subunit SCC3/SA HEAT-repeats" evidence="3">
    <location>
        <begin position="3"/>
        <end position="57"/>
    </location>
</feature>
<protein>
    <submittedName>
        <fullName evidence="4">Cohesin subunit SA-2</fullName>
    </submittedName>
</protein>
<evidence type="ECO:0000313" key="4">
    <source>
        <dbReference type="EMBL" id="GBP12511.1"/>
    </source>
</evidence>
<dbReference type="PANTHER" id="PTHR11199">
    <property type="entry name" value="STROMAL ANTIGEN"/>
    <property type="match status" value="1"/>
</dbReference>